<feature type="transmembrane region" description="Helical" evidence="10">
    <location>
        <begin position="238"/>
        <end position="255"/>
    </location>
</feature>
<evidence type="ECO:0000256" key="4">
    <source>
        <dbReference type="ARBA" id="ARBA00022448"/>
    </source>
</evidence>
<name>A0ABV1DVY4_9FIRM</name>
<sequence>MRTEQENPLGTERVGRLLLRLALPAVTAQLVNMLYNIVDRIYIGHIPDVGAAALTGVGVTFPIIMVIAAFSALIGMGGAPRASIKMGQNDDAGAEEIMGNCLTVLVGISVVLTAVFLFFGRDLLLLFGASGDTIGYASSYMNIYVCGTLFVQLALGMNSFISSQGFAKTSMITVVIGAAINIALDPLFIFTFGLGVQGAALATVLSQAVSAVWVMSFLRGKKTHLRIRRRYLRPKASVMLPVLALGVSPFIMQSTESLVNIALNSSLQAYGGDLAVGAMTILASLMQVLSLPIMGIAQGAQPIAGFNFGAGKNDRVRKTFKLLLISSVTFSVSLWLAMMLIPQVFISLFNNDPELMKVTVWAVRIYMGGAFALGAQFACQQTFIAVGQAKVSLLLALLRKIVLLIPLIYILPNFFADKVFAVFLAEPVSDLLAATITVITFALQFGKILARNKPLAKEPAA</sequence>
<reference evidence="11 12" key="1">
    <citation type="submission" date="2024-03" db="EMBL/GenBank/DDBJ databases">
        <title>Human intestinal bacterial collection.</title>
        <authorList>
            <person name="Pauvert C."/>
            <person name="Hitch T.C.A."/>
            <person name="Clavel T."/>
        </authorList>
    </citation>
    <scope>NUCLEOTIDE SEQUENCE [LARGE SCALE GENOMIC DNA]</scope>
    <source>
        <strain evidence="11 12">CLA-JM-H44</strain>
    </source>
</reference>
<evidence type="ECO:0000256" key="9">
    <source>
        <dbReference type="ARBA" id="ARBA00023251"/>
    </source>
</evidence>
<dbReference type="CDD" id="cd13143">
    <property type="entry name" value="MATE_MepA_like"/>
    <property type="match status" value="1"/>
</dbReference>
<feature type="transmembrane region" description="Helical" evidence="10">
    <location>
        <begin position="50"/>
        <end position="76"/>
    </location>
</feature>
<evidence type="ECO:0000256" key="7">
    <source>
        <dbReference type="ARBA" id="ARBA00022989"/>
    </source>
</evidence>
<evidence type="ECO:0000256" key="6">
    <source>
        <dbReference type="ARBA" id="ARBA00022692"/>
    </source>
</evidence>
<dbReference type="NCBIfam" id="TIGR00797">
    <property type="entry name" value="matE"/>
    <property type="match status" value="1"/>
</dbReference>
<feature type="transmembrane region" description="Helical" evidence="10">
    <location>
        <begin position="431"/>
        <end position="450"/>
    </location>
</feature>
<keyword evidence="12" id="KW-1185">Reference proteome</keyword>
<dbReference type="InterPro" id="IPR051327">
    <property type="entry name" value="MATE_MepA_subfamily"/>
</dbReference>
<dbReference type="RefSeq" id="WP_349217448.1">
    <property type="nucleotide sequence ID" value="NZ_JBBMFD010000001.1"/>
</dbReference>
<feature type="transmembrane region" description="Helical" evidence="10">
    <location>
        <begin position="97"/>
        <end position="119"/>
    </location>
</feature>
<dbReference type="Pfam" id="PF01554">
    <property type="entry name" value="MatE"/>
    <property type="match status" value="2"/>
</dbReference>
<dbReference type="EMBL" id="JBBMFD010000001">
    <property type="protein sequence ID" value="MEQ2439218.1"/>
    <property type="molecule type" value="Genomic_DNA"/>
</dbReference>
<keyword evidence="4" id="KW-0813">Transport</keyword>
<evidence type="ECO:0000256" key="10">
    <source>
        <dbReference type="SAM" id="Phobius"/>
    </source>
</evidence>
<evidence type="ECO:0000256" key="8">
    <source>
        <dbReference type="ARBA" id="ARBA00023136"/>
    </source>
</evidence>
<dbReference type="PIRSF" id="PIRSF006603">
    <property type="entry name" value="DinF"/>
    <property type="match status" value="1"/>
</dbReference>
<comment type="similarity">
    <text evidence="2">Belongs to the multi antimicrobial extrusion (MATE) (TC 2.A.66.1) family. MepA subfamily.</text>
</comment>
<keyword evidence="7 10" id="KW-1133">Transmembrane helix</keyword>
<feature type="transmembrane region" description="Helical" evidence="10">
    <location>
        <begin position="21"/>
        <end position="38"/>
    </location>
</feature>
<evidence type="ECO:0000256" key="3">
    <source>
        <dbReference type="ARBA" id="ARBA00022106"/>
    </source>
</evidence>
<protein>
    <recommendedName>
        <fullName evidence="3">Multidrug export protein MepA</fullName>
    </recommendedName>
</protein>
<comment type="subcellular location">
    <subcellularLocation>
        <location evidence="1">Cell membrane</location>
        <topology evidence="1">Multi-pass membrane protein</topology>
    </subcellularLocation>
</comment>
<dbReference type="InterPro" id="IPR045070">
    <property type="entry name" value="MATE_MepA-like"/>
</dbReference>
<feature type="transmembrane region" description="Helical" evidence="10">
    <location>
        <begin position="199"/>
        <end position="218"/>
    </location>
</feature>
<keyword evidence="6 10" id="KW-0812">Transmembrane</keyword>
<keyword evidence="9" id="KW-0046">Antibiotic resistance</keyword>
<feature type="transmembrane region" description="Helical" evidence="10">
    <location>
        <begin position="391"/>
        <end position="411"/>
    </location>
</feature>
<proteinExistence type="inferred from homology"/>
<feature type="transmembrane region" description="Helical" evidence="10">
    <location>
        <begin position="358"/>
        <end position="379"/>
    </location>
</feature>
<dbReference type="Proteomes" id="UP001489509">
    <property type="component" value="Unassembled WGS sequence"/>
</dbReference>
<feature type="transmembrane region" description="Helical" evidence="10">
    <location>
        <begin position="172"/>
        <end position="193"/>
    </location>
</feature>
<evidence type="ECO:0000313" key="11">
    <source>
        <dbReference type="EMBL" id="MEQ2439218.1"/>
    </source>
</evidence>
<dbReference type="PANTHER" id="PTHR43823:SF3">
    <property type="entry name" value="MULTIDRUG EXPORT PROTEIN MEPA"/>
    <property type="match status" value="1"/>
</dbReference>
<keyword evidence="5" id="KW-1003">Cell membrane</keyword>
<feature type="transmembrane region" description="Helical" evidence="10">
    <location>
        <begin position="139"/>
        <end position="160"/>
    </location>
</feature>
<feature type="transmembrane region" description="Helical" evidence="10">
    <location>
        <begin position="275"/>
        <end position="297"/>
    </location>
</feature>
<dbReference type="InterPro" id="IPR002528">
    <property type="entry name" value="MATE_fam"/>
</dbReference>
<evidence type="ECO:0000256" key="1">
    <source>
        <dbReference type="ARBA" id="ARBA00004651"/>
    </source>
</evidence>
<dbReference type="PANTHER" id="PTHR43823">
    <property type="entry name" value="SPORULATION PROTEIN YKVU"/>
    <property type="match status" value="1"/>
</dbReference>
<evidence type="ECO:0000256" key="5">
    <source>
        <dbReference type="ARBA" id="ARBA00022475"/>
    </source>
</evidence>
<gene>
    <name evidence="11" type="ORF">WMO26_00065</name>
</gene>
<dbReference type="InterPro" id="IPR048279">
    <property type="entry name" value="MdtK-like"/>
</dbReference>
<keyword evidence="8 10" id="KW-0472">Membrane</keyword>
<evidence type="ECO:0000313" key="12">
    <source>
        <dbReference type="Proteomes" id="UP001489509"/>
    </source>
</evidence>
<accession>A0ABV1DVY4</accession>
<evidence type="ECO:0000256" key="2">
    <source>
        <dbReference type="ARBA" id="ARBA00008417"/>
    </source>
</evidence>
<comment type="caution">
    <text evidence="11">The sequence shown here is derived from an EMBL/GenBank/DDBJ whole genome shotgun (WGS) entry which is preliminary data.</text>
</comment>
<organism evidence="11 12">
    <name type="scientific">Solibaculum intestinale</name>
    <dbReference type="NCBI Taxonomy" id="3133165"/>
    <lineage>
        <taxon>Bacteria</taxon>
        <taxon>Bacillati</taxon>
        <taxon>Bacillota</taxon>
        <taxon>Clostridia</taxon>
        <taxon>Eubacteriales</taxon>
        <taxon>Oscillospiraceae</taxon>
        <taxon>Solibaculum</taxon>
    </lineage>
</organism>
<feature type="transmembrane region" description="Helical" evidence="10">
    <location>
        <begin position="322"/>
        <end position="346"/>
    </location>
</feature>